<dbReference type="Proteomes" id="UP000199513">
    <property type="component" value="Unassembled WGS sequence"/>
</dbReference>
<name>A0A1I2K1V5_9BACT</name>
<proteinExistence type="predicted"/>
<evidence type="ECO:0000313" key="2">
    <source>
        <dbReference type="Proteomes" id="UP000199513"/>
    </source>
</evidence>
<evidence type="ECO:0000313" key="1">
    <source>
        <dbReference type="EMBL" id="SFF61102.1"/>
    </source>
</evidence>
<protein>
    <submittedName>
        <fullName evidence="1">Uncharacterized protein</fullName>
    </submittedName>
</protein>
<dbReference type="EMBL" id="FONY01000081">
    <property type="protein sequence ID" value="SFF61102.1"/>
    <property type="molecule type" value="Genomic_DNA"/>
</dbReference>
<dbReference type="AlphaFoldDB" id="A0A1I2K1V5"/>
<gene>
    <name evidence="1" type="ORF">SAMN04488541_10819</name>
</gene>
<organism evidence="1 2">
    <name type="scientific">Thermoflexibacter ruber</name>
    <dbReference type="NCBI Taxonomy" id="1003"/>
    <lineage>
        <taxon>Bacteria</taxon>
        <taxon>Pseudomonadati</taxon>
        <taxon>Bacteroidota</taxon>
        <taxon>Cytophagia</taxon>
        <taxon>Cytophagales</taxon>
        <taxon>Thermoflexibacteraceae</taxon>
        <taxon>Thermoflexibacter</taxon>
    </lineage>
</organism>
<accession>A0A1I2K1V5</accession>
<reference evidence="1 2" key="1">
    <citation type="submission" date="2016-10" db="EMBL/GenBank/DDBJ databases">
        <authorList>
            <person name="de Groot N.N."/>
        </authorList>
    </citation>
    <scope>NUCLEOTIDE SEQUENCE [LARGE SCALE GENOMIC DNA]</scope>
    <source>
        <strain>GEY</strain>
        <strain evidence="2">DSM 9560</strain>
    </source>
</reference>
<dbReference type="STRING" id="1003.SAMN04488541_10819"/>
<sequence length="272" mass="32544">MGGFQSPQSFVEPTIGEIYDFAKNIPSMDSKYKVAQWVDYQFFDFNTLTPKDSTNIKRKDYFKVGYDYSHKIISIMHIENEWNLGNFEMFFYYNSKFVLATVKSFDYYKEGSFLDGFFVIYPSRKQSYFISLQKLYFNDEIARGGFVNENKNFDLGNLEDISVVMILDERFFAKYIFRVSFGRLLFVSEPVYSHKGNLRLLFEHLWSYNCPENFNISFQSQLSDFDKILEKDCLYWMAAVESPFNPNYCFPLWENSGKYEYRMTFDEEYEED</sequence>
<keyword evidence="2" id="KW-1185">Reference proteome</keyword>